<organism evidence="2 3">
    <name type="scientific">Ochrobactrum teleogrylli</name>
    <dbReference type="NCBI Taxonomy" id="2479765"/>
    <lineage>
        <taxon>Bacteria</taxon>
        <taxon>Pseudomonadati</taxon>
        <taxon>Pseudomonadota</taxon>
        <taxon>Alphaproteobacteria</taxon>
        <taxon>Hyphomicrobiales</taxon>
        <taxon>Brucellaceae</taxon>
        <taxon>Brucella/Ochrobactrum group</taxon>
        <taxon>Ochrobactrum</taxon>
    </lineage>
</organism>
<dbReference type="AlphaFoldDB" id="A0ABD5JZG1"/>
<dbReference type="InterPro" id="IPR001173">
    <property type="entry name" value="Glyco_trans_2-like"/>
</dbReference>
<gene>
    <name evidence="2" type="ORF">WIX40_11020</name>
</gene>
<evidence type="ECO:0000259" key="1">
    <source>
        <dbReference type="Pfam" id="PF00535"/>
    </source>
</evidence>
<proteinExistence type="predicted"/>
<reference evidence="2 3" key="1">
    <citation type="submission" date="2024-03" db="EMBL/GenBank/DDBJ databases">
        <title>Reference genomes for the five species model microbial community.</title>
        <authorList>
            <person name="Padfield D."/>
        </authorList>
    </citation>
    <scope>NUCLEOTIDE SEQUENCE [LARGE SCALE GENOMIC DNA]</scope>
    <source>
        <strain evidence="2 3">AB1</strain>
    </source>
</reference>
<dbReference type="GO" id="GO:0016757">
    <property type="term" value="F:glycosyltransferase activity"/>
    <property type="evidence" value="ECO:0007669"/>
    <property type="project" value="UniProtKB-KW"/>
</dbReference>
<dbReference type="Pfam" id="PF00535">
    <property type="entry name" value="Glycos_transf_2"/>
    <property type="match status" value="1"/>
</dbReference>
<comment type="caution">
    <text evidence="2">The sequence shown here is derived from an EMBL/GenBank/DDBJ whole genome shotgun (WGS) entry which is preliminary data.</text>
</comment>
<dbReference type="PANTHER" id="PTHR43179">
    <property type="entry name" value="RHAMNOSYLTRANSFERASE WBBL"/>
    <property type="match status" value="1"/>
</dbReference>
<feature type="domain" description="Glycosyltransferase 2-like" evidence="1">
    <location>
        <begin position="18"/>
        <end position="207"/>
    </location>
</feature>
<dbReference type="PANTHER" id="PTHR43179:SF10">
    <property type="entry name" value="GLYCOSYL TRANSFERASE"/>
    <property type="match status" value="1"/>
</dbReference>
<dbReference type="InterPro" id="IPR029044">
    <property type="entry name" value="Nucleotide-diphossugar_trans"/>
</dbReference>
<accession>A0ABD5JZG1</accession>
<keyword evidence="2" id="KW-0808">Transferase</keyword>
<dbReference type="Proteomes" id="UP001362311">
    <property type="component" value="Unassembled WGS sequence"/>
</dbReference>
<evidence type="ECO:0000313" key="2">
    <source>
        <dbReference type="EMBL" id="MEJ5900638.1"/>
    </source>
</evidence>
<dbReference type="SUPFAM" id="SSF53448">
    <property type="entry name" value="Nucleotide-diphospho-sugar transferases"/>
    <property type="match status" value="1"/>
</dbReference>
<protein>
    <submittedName>
        <fullName evidence="2">Glycosyltransferase</fullName>
        <ecNumber evidence="2">2.4.-.-</ecNumber>
    </submittedName>
</protein>
<keyword evidence="2" id="KW-0328">Glycosyltransferase</keyword>
<evidence type="ECO:0000313" key="3">
    <source>
        <dbReference type="Proteomes" id="UP001362311"/>
    </source>
</evidence>
<name>A0ABD5JZG1_9HYPH</name>
<dbReference type="EC" id="2.4.-.-" evidence="2"/>
<sequence length="276" mass="31557">MKKNAGQSDLEPTQMLTISIVTFNPDKNEFRATLSALAAALTSFDPASVAITAIDNSSRNSVSAVVEEQLPGWQTRIIHGQGNVGFGRAHNLALSDMGKFHLILNPDIQMDHLALRNAIDFMQKRPDCGLLSPRAFWPDGKRQYLCKRYPAIFDLLLRGFAPKRIQRFFNDRLKRYEMRVETQNDIFWNPPIVSGCFMLFRRDVLMKTGGFDPGYFLYFEDFDLSVRTSRITKIAYVPSVEIVHMGGHAAKKGHWHIWQFLRSSVKFYSDHGVRLI</sequence>
<dbReference type="RefSeq" id="WP_339439892.1">
    <property type="nucleotide sequence ID" value="NZ_JBBHKQ010000001.1"/>
</dbReference>
<dbReference type="EMBL" id="JBBHKQ010000001">
    <property type="protein sequence ID" value="MEJ5900638.1"/>
    <property type="molecule type" value="Genomic_DNA"/>
</dbReference>
<dbReference type="Gene3D" id="3.90.550.10">
    <property type="entry name" value="Spore Coat Polysaccharide Biosynthesis Protein SpsA, Chain A"/>
    <property type="match status" value="1"/>
</dbReference>